<accession>A0AAW0E198</accession>
<keyword evidence="2" id="KW-1185">Reference proteome</keyword>
<dbReference type="AlphaFoldDB" id="A0AAW0E198"/>
<reference evidence="1 2" key="1">
    <citation type="journal article" date="2024" name="J Genomics">
        <title>Draft genome sequencing and assembly of Favolaschia claudopus CIRM-BRFM 2984 isolated from oak limbs.</title>
        <authorList>
            <person name="Navarro D."/>
            <person name="Drula E."/>
            <person name="Chaduli D."/>
            <person name="Cazenave R."/>
            <person name="Ahrendt S."/>
            <person name="Wang J."/>
            <person name="Lipzen A."/>
            <person name="Daum C."/>
            <person name="Barry K."/>
            <person name="Grigoriev I.V."/>
            <person name="Favel A."/>
            <person name="Rosso M.N."/>
            <person name="Martin F."/>
        </authorList>
    </citation>
    <scope>NUCLEOTIDE SEQUENCE [LARGE SCALE GENOMIC DNA]</scope>
    <source>
        <strain evidence="1 2">CIRM-BRFM 2984</strain>
    </source>
</reference>
<dbReference type="EMBL" id="JAWWNJ010000004">
    <property type="protein sequence ID" value="KAK7057897.1"/>
    <property type="molecule type" value="Genomic_DNA"/>
</dbReference>
<evidence type="ECO:0000313" key="1">
    <source>
        <dbReference type="EMBL" id="KAK7057897.1"/>
    </source>
</evidence>
<organism evidence="1 2">
    <name type="scientific">Favolaschia claudopus</name>
    <dbReference type="NCBI Taxonomy" id="2862362"/>
    <lineage>
        <taxon>Eukaryota</taxon>
        <taxon>Fungi</taxon>
        <taxon>Dikarya</taxon>
        <taxon>Basidiomycota</taxon>
        <taxon>Agaricomycotina</taxon>
        <taxon>Agaricomycetes</taxon>
        <taxon>Agaricomycetidae</taxon>
        <taxon>Agaricales</taxon>
        <taxon>Marasmiineae</taxon>
        <taxon>Mycenaceae</taxon>
        <taxon>Favolaschia</taxon>
    </lineage>
</organism>
<protein>
    <submittedName>
        <fullName evidence="1">Uncharacterized protein</fullName>
    </submittedName>
</protein>
<evidence type="ECO:0000313" key="2">
    <source>
        <dbReference type="Proteomes" id="UP001362999"/>
    </source>
</evidence>
<dbReference type="Proteomes" id="UP001362999">
    <property type="component" value="Unassembled WGS sequence"/>
</dbReference>
<sequence>MTQLTDPANSSRTSESKNNTIIHNHITKHSTNLDVSPVVNALNAFMRSTQQCAYPQLMVTCRDQRIAFSRESLASMSHKRAADLFVQRFAEEKDFVDVPGGGSWLTSGGRRHAPAVDSSADATLPAVQLDPSGWTDNIRNVRELTVVLTRKAESQKERPSH</sequence>
<gene>
    <name evidence="1" type="ORF">R3P38DRAFT_3385109</name>
</gene>
<comment type="caution">
    <text evidence="1">The sequence shown here is derived from an EMBL/GenBank/DDBJ whole genome shotgun (WGS) entry which is preliminary data.</text>
</comment>
<proteinExistence type="predicted"/>
<name>A0AAW0E198_9AGAR</name>